<protein>
    <recommendedName>
        <fullName evidence="4">Lipoprotein, rSAM/lipoprotein system</fullName>
    </recommendedName>
</protein>
<evidence type="ECO:0000313" key="2">
    <source>
        <dbReference type="EMBL" id="OUO04811.1"/>
    </source>
</evidence>
<dbReference type="RefSeq" id="WP_021862870.1">
    <property type="nucleotide sequence ID" value="NZ_CAJLBM010000012.1"/>
</dbReference>
<accession>A0A9Q5X814</accession>
<feature type="signal peptide" evidence="1">
    <location>
        <begin position="1"/>
        <end position="31"/>
    </location>
</feature>
<comment type="caution">
    <text evidence="2">The sequence shown here is derived from an EMBL/GenBank/DDBJ whole genome shotgun (WGS) entry which is preliminary data.</text>
</comment>
<proteinExistence type="predicted"/>
<dbReference type="PROSITE" id="PS51257">
    <property type="entry name" value="PROKAR_LIPOPROTEIN"/>
    <property type="match status" value="1"/>
</dbReference>
<dbReference type="Proteomes" id="UP000195975">
    <property type="component" value="Unassembled WGS sequence"/>
</dbReference>
<dbReference type="EMBL" id="NFIJ01000010">
    <property type="protein sequence ID" value="OUO04811.1"/>
    <property type="molecule type" value="Genomic_DNA"/>
</dbReference>
<feature type="chain" id="PRO_5040109993" description="Lipoprotein, rSAM/lipoprotein system" evidence="1">
    <location>
        <begin position="32"/>
        <end position="156"/>
    </location>
</feature>
<sequence>MKKISTSILKSANWLLTGLLALLGFSSCDQVSTDMYGTPHSKFTIKGKVTNEGNSPIPQIQIRSPYGEDIPHADTLYTDSKGEFNYSFNGFFRSDNIPLLLTDIDGEQNGGSYAPDSVSVSFKDVDVTGGDGGWYLGEATKEITIVLKEKKEEIKK</sequence>
<evidence type="ECO:0000256" key="1">
    <source>
        <dbReference type="SAM" id="SignalP"/>
    </source>
</evidence>
<keyword evidence="1" id="KW-0732">Signal</keyword>
<evidence type="ECO:0000313" key="3">
    <source>
        <dbReference type="Proteomes" id="UP000195975"/>
    </source>
</evidence>
<gene>
    <name evidence="2" type="ORF">B5F96_10480</name>
</gene>
<reference evidence="3" key="1">
    <citation type="submission" date="2017-04" db="EMBL/GenBank/DDBJ databases">
        <title>Function of individual gut microbiota members based on whole genome sequencing of pure cultures obtained from chicken caecum.</title>
        <authorList>
            <person name="Medvecky M."/>
            <person name="Cejkova D."/>
            <person name="Polansky O."/>
            <person name="Karasova D."/>
            <person name="Kubasova T."/>
            <person name="Cizek A."/>
            <person name="Rychlik I."/>
        </authorList>
    </citation>
    <scope>NUCLEOTIDE SEQUENCE [LARGE SCALE GENOMIC DNA]</scope>
    <source>
        <strain evidence="3">An42</strain>
    </source>
</reference>
<organism evidence="2 3">
    <name type="scientific">Parabacteroides johnsonii</name>
    <dbReference type="NCBI Taxonomy" id="387661"/>
    <lineage>
        <taxon>Bacteria</taxon>
        <taxon>Pseudomonadati</taxon>
        <taxon>Bacteroidota</taxon>
        <taxon>Bacteroidia</taxon>
        <taxon>Bacteroidales</taxon>
        <taxon>Tannerellaceae</taxon>
        <taxon>Parabacteroides</taxon>
    </lineage>
</organism>
<dbReference type="NCBIfam" id="TIGR04134">
    <property type="entry name" value="lipo_with_rSAM"/>
    <property type="match status" value="1"/>
</dbReference>
<dbReference type="InterPro" id="IPR026403">
    <property type="entry name" value="Lipo_with_rSAM"/>
</dbReference>
<dbReference type="AlphaFoldDB" id="A0A9Q5X814"/>
<name>A0A9Q5X814_9BACT</name>
<evidence type="ECO:0008006" key="4">
    <source>
        <dbReference type="Google" id="ProtNLM"/>
    </source>
</evidence>